<feature type="transmembrane region" description="Helical" evidence="10">
    <location>
        <begin position="243"/>
        <end position="263"/>
    </location>
</feature>
<evidence type="ECO:0000256" key="9">
    <source>
        <dbReference type="ARBA" id="ARBA00023136"/>
    </source>
</evidence>
<protein>
    <submittedName>
        <fullName evidence="13">Vacuolar transporter chaperone 1</fullName>
    </submittedName>
</protein>
<gene>
    <name evidence="13" type="primary">nrf1</name>
    <name evidence="13" type="ORF">DNF11_3661</name>
</gene>
<dbReference type="InterPro" id="IPR003807">
    <property type="entry name" value="DUF202"/>
</dbReference>
<dbReference type="GO" id="GO:0015031">
    <property type="term" value="P:protein transport"/>
    <property type="evidence" value="ECO:0007669"/>
    <property type="project" value="UniProtKB-KW"/>
</dbReference>
<evidence type="ECO:0000256" key="7">
    <source>
        <dbReference type="ARBA" id="ARBA00022927"/>
    </source>
</evidence>
<dbReference type="InterPro" id="IPR009851">
    <property type="entry name" value="Mod_r"/>
</dbReference>
<keyword evidence="7" id="KW-0653">Protein transport</keyword>
<feature type="domain" description="DUF202" evidence="11">
    <location>
        <begin position="234"/>
        <end position="295"/>
    </location>
</feature>
<feature type="domain" description="VPS37 C-terminal" evidence="12">
    <location>
        <begin position="22"/>
        <end position="149"/>
    </location>
</feature>
<feature type="transmembrane region" description="Helical" evidence="10">
    <location>
        <begin position="308"/>
        <end position="328"/>
    </location>
</feature>
<evidence type="ECO:0000256" key="1">
    <source>
        <dbReference type="ARBA" id="ARBA00004127"/>
    </source>
</evidence>
<keyword evidence="8 10" id="KW-1133">Transmembrane helix</keyword>
<comment type="similarity">
    <text evidence="3">Belongs to the VPS37 family.</text>
</comment>
<dbReference type="Proteomes" id="UP000269793">
    <property type="component" value="Chromosome VII"/>
</dbReference>
<evidence type="ECO:0000256" key="10">
    <source>
        <dbReference type="SAM" id="Phobius"/>
    </source>
</evidence>
<keyword evidence="4" id="KW-0813">Transport</keyword>
<dbReference type="InterPro" id="IPR051572">
    <property type="entry name" value="VTC_Complex_Subunit"/>
</dbReference>
<proteinExistence type="inferred from homology"/>
<feature type="transmembrane region" description="Helical" evidence="10">
    <location>
        <begin position="270"/>
        <end position="288"/>
    </location>
</feature>
<evidence type="ECO:0000259" key="12">
    <source>
        <dbReference type="Pfam" id="PF07200"/>
    </source>
</evidence>
<evidence type="ECO:0000256" key="6">
    <source>
        <dbReference type="ARBA" id="ARBA00022753"/>
    </source>
</evidence>
<evidence type="ECO:0000313" key="13">
    <source>
        <dbReference type="EMBL" id="AYO44611.1"/>
    </source>
</evidence>
<dbReference type="VEuPathDB" id="FungiDB:DNF11_3661"/>
<organism evidence="13 14">
    <name type="scientific">Malassezia restricta (strain ATCC 96810 / NBRC 103918 / CBS 7877)</name>
    <name type="common">Seborrheic dermatitis infection agent</name>
    <dbReference type="NCBI Taxonomy" id="425264"/>
    <lineage>
        <taxon>Eukaryota</taxon>
        <taxon>Fungi</taxon>
        <taxon>Dikarya</taxon>
        <taxon>Basidiomycota</taxon>
        <taxon>Ustilaginomycotina</taxon>
        <taxon>Malasseziomycetes</taxon>
        <taxon>Malasseziales</taxon>
        <taxon>Malasseziaceae</taxon>
        <taxon>Malassezia</taxon>
    </lineage>
</organism>
<comment type="subcellular location">
    <subcellularLocation>
        <location evidence="1">Endomembrane system</location>
        <topology evidence="1">Multi-pass membrane protein</topology>
    </subcellularLocation>
    <subcellularLocation>
        <location evidence="2">Endosome</location>
    </subcellularLocation>
</comment>
<evidence type="ECO:0000256" key="4">
    <source>
        <dbReference type="ARBA" id="ARBA00022448"/>
    </source>
</evidence>
<dbReference type="PANTHER" id="PTHR46140">
    <property type="entry name" value="VACUOLAR TRANSPORTER CHAPERONE 1-RELATED"/>
    <property type="match status" value="1"/>
</dbReference>
<evidence type="ECO:0000256" key="8">
    <source>
        <dbReference type="ARBA" id="ARBA00022989"/>
    </source>
</evidence>
<name>A0A3G2S928_MALR7</name>
<dbReference type="GO" id="GO:0033254">
    <property type="term" value="C:vacuolar transporter chaperone complex"/>
    <property type="evidence" value="ECO:0007669"/>
    <property type="project" value="TreeGrafter"/>
</dbReference>
<evidence type="ECO:0000259" key="11">
    <source>
        <dbReference type="Pfam" id="PF02656"/>
    </source>
</evidence>
<dbReference type="Pfam" id="PF07200">
    <property type="entry name" value="Mod_r"/>
    <property type="match status" value="1"/>
</dbReference>
<keyword evidence="5 10" id="KW-0812">Transmembrane</keyword>
<reference evidence="13 14" key="1">
    <citation type="submission" date="2018-10" db="EMBL/GenBank/DDBJ databases">
        <title>Complete genome sequence of Malassezia restricta CBS 7877.</title>
        <authorList>
            <person name="Morand S.C."/>
            <person name="Bertignac M."/>
            <person name="Iltis A."/>
            <person name="Kolder I."/>
            <person name="Pirovano W."/>
            <person name="Jourdain R."/>
            <person name="Clavaud C."/>
        </authorList>
    </citation>
    <scope>NUCLEOTIDE SEQUENCE [LARGE SCALE GENOMIC DNA]</scope>
    <source>
        <strain evidence="13 14">CBS 7877</strain>
    </source>
</reference>
<dbReference type="AlphaFoldDB" id="A0A3G2S928"/>
<keyword evidence="14" id="KW-1185">Reference proteome</keyword>
<keyword evidence="9 10" id="KW-0472">Membrane</keyword>
<sequence>MRGGSGGASRLATDFPCIASWSRNDLSAIADNTDAALTDAAVHALPDVQAWAKAHAALLEEVERAAARNEARRPELESLRSETRRAYEHARTLQAQWPAVERALHEARKRFMPFAMQSQLQMAANQLHDESEAFANAYVEGLTPMDDTVFVRQSSAPSDESNGRREPTWDLRVEAHVRNEYPYVGPVRRRLGVWPAERAYRTLLFHSSSVMSTQPLLQRSAGKRIALPVRVEPKVFFANERTFLSWLSFTVTLSALAAGLLNFGDRVGRVSAALFSLVAVAIMLYALVTYHWRAQAIRNRGSGPYDDRLGPTILSVLLLTAIIVNFVLRFNE</sequence>
<keyword evidence="6" id="KW-0967">Endosome</keyword>
<dbReference type="GO" id="GO:0000813">
    <property type="term" value="C:ESCRT I complex"/>
    <property type="evidence" value="ECO:0007669"/>
    <property type="project" value="UniProtKB-ARBA"/>
</dbReference>
<dbReference type="OrthoDB" id="2243669at2759"/>
<evidence type="ECO:0000256" key="5">
    <source>
        <dbReference type="ARBA" id="ARBA00022692"/>
    </source>
</evidence>
<dbReference type="PANTHER" id="PTHR46140:SF1">
    <property type="entry name" value="VACUOLAR TRANSPORTER CHAPERONE COMPLEX SUBUNIT 4-RELATED"/>
    <property type="match status" value="1"/>
</dbReference>
<evidence type="ECO:0000313" key="14">
    <source>
        <dbReference type="Proteomes" id="UP000269793"/>
    </source>
</evidence>
<evidence type="ECO:0000256" key="2">
    <source>
        <dbReference type="ARBA" id="ARBA00004177"/>
    </source>
</evidence>
<evidence type="ECO:0000256" key="3">
    <source>
        <dbReference type="ARBA" id="ARBA00007617"/>
    </source>
</evidence>
<accession>A0A3G2S928</accession>
<dbReference type="EMBL" id="CP033154">
    <property type="protein sequence ID" value="AYO44611.1"/>
    <property type="molecule type" value="Genomic_DNA"/>
</dbReference>
<dbReference type="GO" id="GO:0000329">
    <property type="term" value="C:fungal-type vacuole membrane"/>
    <property type="evidence" value="ECO:0007669"/>
    <property type="project" value="TreeGrafter"/>
</dbReference>
<dbReference type="Pfam" id="PF02656">
    <property type="entry name" value="DUF202"/>
    <property type="match status" value="1"/>
</dbReference>